<dbReference type="AlphaFoldDB" id="A0A2I9CZ09"/>
<reference evidence="5" key="1">
    <citation type="submission" date="2018-01" db="EMBL/GenBank/DDBJ databases">
        <title>Draft Genome Sequence of the Radioresistant Bacterium Deinococcus aerius TR0125, Isolated from the Higher Atmosphere above Japan.</title>
        <authorList>
            <person name="Satoh K."/>
            <person name="Arai H."/>
            <person name="Sanzen T."/>
            <person name="Kawaguchi Y."/>
            <person name="Hayashi H."/>
            <person name="Yokobori S."/>
            <person name="Yamagishi A."/>
            <person name="Oono Y."/>
            <person name="Narumi I."/>
        </authorList>
    </citation>
    <scope>NUCLEOTIDE SEQUENCE [LARGE SCALE GENOMIC DNA]</scope>
    <source>
        <strain evidence="5">TR0125</strain>
    </source>
</reference>
<keyword evidence="3" id="KW-0406">Ion transport</keyword>
<evidence type="ECO:0000256" key="3">
    <source>
        <dbReference type="ARBA" id="ARBA00023065"/>
    </source>
</evidence>
<dbReference type="OrthoDB" id="68858at2"/>
<name>A0A2I9CZ09_9DEIO</name>
<sequence length="189" mass="19986">MSLGDILENETRDEIARIRAQAQERAAAILASARERASNLLDSQKRSLDAELQAGLTRARSAADLEANAQRLAAADQVQARAFQQAEAELRGAPASPQYPQILARLIQEASAALPGAEVVEVHPNEVQAAQTALAQLGLSAQVRPNPAIETGVRLVGRGGKTSVQNTLIGRLESGRDSLTAEVARLLNG</sequence>
<dbReference type="Pfam" id="PF01991">
    <property type="entry name" value="vATP-synt_E"/>
    <property type="match status" value="1"/>
</dbReference>
<organism evidence="4 5">
    <name type="scientific">Deinococcus aerius</name>
    <dbReference type="NCBI Taxonomy" id="200253"/>
    <lineage>
        <taxon>Bacteria</taxon>
        <taxon>Thermotogati</taxon>
        <taxon>Deinococcota</taxon>
        <taxon>Deinococci</taxon>
        <taxon>Deinococcales</taxon>
        <taxon>Deinococcaceae</taxon>
        <taxon>Deinococcus</taxon>
    </lineage>
</organism>
<dbReference type="Gene3D" id="1.20.5.620">
    <property type="entry name" value="F1F0 ATP synthase subunit B, membrane domain"/>
    <property type="match status" value="1"/>
</dbReference>
<evidence type="ECO:0000256" key="1">
    <source>
        <dbReference type="ARBA" id="ARBA00005901"/>
    </source>
</evidence>
<dbReference type="InterPro" id="IPR002842">
    <property type="entry name" value="ATPase_V1_Esu"/>
</dbReference>
<comment type="caution">
    <text evidence="4">The sequence shown here is derived from an EMBL/GenBank/DDBJ whole genome shotgun (WGS) entry which is preliminary data.</text>
</comment>
<dbReference type="EMBL" id="BFAG01000014">
    <property type="protein sequence ID" value="GBF07432.1"/>
    <property type="molecule type" value="Genomic_DNA"/>
</dbReference>
<accession>A0A2I9CZ09</accession>
<evidence type="ECO:0000256" key="2">
    <source>
        <dbReference type="ARBA" id="ARBA00022448"/>
    </source>
</evidence>
<dbReference type="Proteomes" id="UP000236569">
    <property type="component" value="Unassembled WGS sequence"/>
</dbReference>
<evidence type="ECO:0000313" key="4">
    <source>
        <dbReference type="EMBL" id="GBF07432.1"/>
    </source>
</evidence>
<comment type="similarity">
    <text evidence="1">Belongs to the V-ATPase E subunit family.</text>
</comment>
<dbReference type="SUPFAM" id="SSF160527">
    <property type="entry name" value="V-type ATPase subunit E-like"/>
    <property type="match status" value="1"/>
</dbReference>
<protein>
    <submittedName>
        <fullName evidence="4">V-type proton ATPase subunit E, atpE</fullName>
    </submittedName>
</protein>
<proteinExistence type="inferred from homology"/>
<dbReference type="RefSeq" id="WP_103130747.1">
    <property type="nucleotide sequence ID" value="NZ_BFAG01000014.1"/>
</dbReference>
<gene>
    <name evidence="4" type="ORF">DAERI_140093</name>
</gene>
<keyword evidence="2" id="KW-0813">Transport</keyword>
<evidence type="ECO:0000313" key="5">
    <source>
        <dbReference type="Proteomes" id="UP000236569"/>
    </source>
</evidence>
<dbReference type="InterPro" id="IPR038495">
    <property type="entry name" value="ATPase_E_C"/>
</dbReference>
<dbReference type="GO" id="GO:0046961">
    <property type="term" value="F:proton-transporting ATPase activity, rotational mechanism"/>
    <property type="evidence" value="ECO:0007669"/>
    <property type="project" value="InterPro"/>
</dbReference>
<keyword evidence="5" id="KW-1185">Reference proteome</keyword>
<dbReference type="Gene3D" id="3.30.2320.30">
    <property type="entry name" value="ATP synthase, E subunit, C-terminal"/>
    <property type="match status" value="1"/>
</dbReference>
<dbReference type="GO" id="GO:0033178">
    <property type="term" value="C:proton-transporting two-sector ATPase complex, catalytic domain"/>
    <property type="evidence" value="ECO:0007669"/>
    <property type="project" value="InterPro"/>
</dbReference>